<sequence>MLYFNTFNISPAGVYFEVGYALLPLSYWEFSGSLHPYLLERKEPDRAGIFLNAYLMPPNEWSFRPDETPPYAFRRRWALDDLDGLDACGTALAQRLTEEAFPRMRWLLDMENALAELTTPTFATRRALGSDPDRELILTVDVADPARIEQLLADPARSRDPDIELWVRERRGLTSP</sequence>
<organism evidence="1 2">
    <name type="scientific">Catenulispora subtropica</name>
    <dbReference type="NCBI Taxonomy" id="450798"/>
    <lineage>
        <taxon>Bacteria</taxon>
        <taxon>Bacillati</taxon>
        <taxon>Actinomycetota</taxon>
        <taxon>Actinomycetes</taxon>
        <taxon>Catenulisporales</taxon>
        <taxon>Catenulisporaceae</taxon>
        <taxon>Catenulispora</taxon>
    </lineage>
</organism>
<protein>
    <submittedName>
        <fullName evidence="1">Uncharacterized protein</fullName>
    </submittedName>
</protein>
<gene>
    <name evidence="1" type="ORF">GCM10009838_52920</name>
</gene>
<evidence type="ECO:0000313" key="1">
    <source>
        <dbReference type="EMBL" id="GAA1984444.1"/>
    </source>
</evidence>
<reference evidence="1 2" key="1">
    <citation type="journal article" date="2019" name="Int. J. Syst. Evol. Microbiol.">
        <title>The Global Catalogue of Microorganisms (GCM) 10K type strain sequencing project: providing services to taxonomists for standard genome sequencing and annotation.</title>
        <authorList>
            <consortium name="The Broad Institute Genomics Platform"/>
            <consortium name="The Broad Institute Genome Sequencing Center for Infectious Disease"/>
            <person name="Wu L."/>
            <person name="Ma J."/>
        </authorList>
    </citation>
    <scope>NUCLEOTIDE SEQUENCE [LARGE SCALE GENOMIC DNA]</scope>
    <source>
        <strain evidence="1 2">JCM 16013</strain>
    </source>
</reference>
<dbReference type="Proteomes" id="UP001499854">
    <property type="component" value="Unassembled WGS sequence"/>
</dbReference>
<accession>A0ABN2SCS0</accession>
<dbReference type="EMBL" id="BAAAQM010000033">
    <property type="protein sequence ID" value="GAA1984444.1"/>
    <property type="molecule type" value="Genomic_DNA"/>
</dbReference>
<keyword evidence="2" id="KW-1185">Reference proteome</keyword>
<evidence type="ECO:0000313" key="2">
    <source>
        <dbReference type="Proteomes" id="UP001499854"/>
    </source>
</evidence>
<name>A0ABN2SCS0_9ACTN</name>
<comment type="caution">
    <text evidence="1">The sequence shown here is derived from an EMBL/GenBank/DDBJ whole genome shotgun (WGS) entry which is preliminary data.</text>
</comment>
<proteinExistence type="predicted"/>
<dbReference type="RefSeq" id="WP_344659816.1">
    <property type="nucleotide sequence ID" value="NZ_BAAAQM010000033.1"/>
</dbReference>